<reference evidence="2 3" key="1">
    <citation type="submission" date="2018-03" db="EMBL/GenBank/DDBJ databases">
        <title>Genomic Encyclopedia of Type Strains, Phase III (KMG-III): the genomes of soil and plant-associated and newly described type strains.</title>
        <authorList>
            <person name="Whitman W."/>
        </authorList>
    </citation>
    <scope>NUCLEOTIDE SEQUENCE [LARGE SCALE GENOMIC DNA]</scope>
    <source>
        <strain evidence="2 3">CGMCC 4.7067</strain>
    </source>
</reference>
<dbReference type="EMBL" id="PVTJ01000007">
    <property type="protein sequence ID" value="PRY57397.1"/>
    <property type="molecule type" value="Genomic_DNA"/>
</dbReference>
<accession>A0A2T0UHT3</accession>
<keyword evidence="3" id="KW-1185">Reference proteome</keyword>
<evidence type="ECO:0000256" key="1">
    <source>
        <dbReference type="SAM" id="MobiDB-lite"/>
    </source>
</evidence>
<organism evidence="2 3">
    <name type="scientific">Glycomyces artemisiae</name>
    <dbReference type="NCBI Taxonomy" id="1076443"/>
    <lineage>
        <taxon>Bacteria</taxon>
        <taxon>Bacillati</taxon>
        <taxon>Actinomycetota</taxon>
        <taxon>Actinomycetes</taxon>
        <taxon>Glycomycetales</taxon>
        <taxon>Glycomycetaceae</taxon>
        <taxon>Glycomyces</taxon>
    </lineage>
</organism>
<evidence type="ECO:0000313" key="3">
    <source>
        <dbReference type="Proteomes" id="UP000238176"/>
    </source>
</evidence>
<dbReference type="AlphaFoldDB" id="A0A2T0UHT3"/>
<evidence type="ECO:0000313" key="2">
    <source>
        <dbReference type="EMBL" id="PRY57397.1"/>
    </source>
</evidence>
<feature type="region of interest" description="Disordered" evidence="1">
    <location>
        <begin position="104"/>
        <end position="139"/>
    </location>
</feature>
<feature type="compositionally biased region" description="Polar residues" evidence="1">
    <location>
        <begin position="118"/>
        <end position="130"/>
    </location>
</feature>
<protein>
    <submittedName>
        <fullName evidence="2">Uncharacterized protein</fullName>
    </submittedName>
</protein>
<gene>
    <name evidence="2" type="ORF">B0I28_107245</name>
</gene>
<name>A0A2T0UHT3_9ACTN</name>
<comment type="caution">
    <text evidence="2">The sequence shown here is derived from an EMBL/GenBank/DDBJ whole genome shotgun (WGS) entry which is preliminary data.</text>
</comment>
<proteinExistence type="predicted"/>
<sequence>MGPTNLKPCFFRAFDRAVDSGVTAGMSARAFGRSRGSGAKDHTRSLRPPSNRAAAFAFAMVASIFMRLRTIPSSASSRSASCSVNFATFSIAKPPNAFRNASRLRRITSHDRPDWNASRLTRSNSASSPRTGRPHSVSW</sequence>
<dbReference type="Proteomes" id="UP000238176">
    <property type="component" value="Unassembled WGS sequence"/>
</dbReference>